<dbReference type="Gene3D" id="3.30.710.10">
    <property type="entry name" value="Potassium Channel Kv1.1, Chain A"/>
    <property type="match status" value="1"/>
</dbReference>
<dbReference type="AlphaFoldDB" id="A0A443QCB1"/>
<dbReference type="InterPro" id="IPR038648">
    <property type="entry name" value="PHR_sf"/>
</dbReference>
<dbReference type="GO" id="GO:0005829">
    <property type="term" value="C:cytosol"/>
    <property type="evidence" value="ECO:0007669"/>
    <property type="project" value="TreeGrafter"/>
</dbReference>
<dbReference type="Pfam" id="PF07707">
    <property type="entry name" value="BACK"/>
    <property type="match status" value="1"/>
</dbReference>
<feature type="domain" description="BTB" evidence="5">
    <location>
        <begin position="76"/>
        <end position="147"/>
    </location>
</feature>
<comment type="subcellular location">
    <subcellularLocation>
        <location evidence="1">Cytoplasm</location>
    </subcellularLocation>
</comment>
<protein>
    <recommendedName>
        <fullName evidence="5">BTB domain-containing protein</fullName>
    </recommendedName>
</protein>
<dbReference type="InterPro" id="IPR011705">
    <property type="entry name" value="BACK"/>
</dbReference>
<dbReference type="InterPro" id="IPR000210">
    <property type="entry name" value="BTB/POZ_dom"/>
</dbReference>
<dbReference type="SMART" id="SM00875">
    <property type="entry name" value="BACK"/>
    <property type="match status" value="1"/>
</dbReference>
<dbReference type="Pfam" id="PF08005">
    <property type="entry name" value="PHR"/>
    <property type="match status" value="1"/>
</dbReference>
<keyword evidence="8" id="KW-1185">Reference proteome</keyword>
<sequence>MFETSSFDSGQSFDVNCNLEEMTTNADTIDAVSLESNSSCSLIRYNQSPNECLSSLDSKLTLKARFAEFCLKEDLADVHFVVNDEGRERRVPSHKLILAAGSDVFRAMFYGLLSNPSLNEVNLPDVDYIPLTKLLRYLYTDEAKLDASSLAATLYVAKKYQVFNLERECINFMSWNLSSDCVLMVFSQAVLYDERELMDLCLEKLYWNASEIINTDSFLDIDYNILSIILKKDELQVKEVELYKAVIRWSMRECERREIPVTAENQRLVLGEALYDIRFPLMTGDEFAFNVANQQILSKEEEMSVFAYFANPRKSTRFNSKRRYFYKTEPNNDSENKEVVLTRFSKVESGRICMFDQIHKIDFLVTKPILISGFGVYGTRCPQGDRILNIELTKADTNESLATAQRKVTCTGKPHVYQIRFKVPVVIDSHTIYTASAEFDGCFPYPTFYGINGKRIFSLKEMSDFRGEDVTFIFFKSEKSFLDTGGEMGQIPQILFYLKK</sequence>
<dbReference type="Pfam" id="PF00651">
    <property type="entry name" value="BTB"/>
    <property type="match status" value="1"/>
</dbReference>
<dbReference type="InterPro" id="IPR011333">
    <property type="entry name" value="SKP1/BTB/POZ_sf"/>
</dbReference>
<dbReference type="SMART" id="SM00225">
    <property type="entry name" value="BTB"/>
    <property type="match status" value="1"/>
</dbReference>
<proteinExistence type="predicted"/>
<dbReference type="PANTHER" id="PTHR45774:SF3">
    <property type="entry name" value="BTB (POZ) DOMAIN-CONTAINING 2B-RELATED"/>
    <property type="match status" value="1"/>
</dbReference>
<evidence type="ECO:0000256" key="2">
    <source>
        <dbReference type="ARBA" id="ARBA00004906"/>
    </source>
</evidence>
<dbReference type="OrthoDB" id="6435723at2759"/>
<evidence type="ECO:0000256" key="1">
    <source>
        <dbReference type="ARBA" id="ARBA00004496"/>
    </source>
</evidence>
<dbReference type="InterPro" id="IPR012983">
    <property type="entry name" value="PHR"/>
</dbReference>
<evidence type="ECO:0000259" key="5">
    <source>
        <dbReference type="PROSITE" id="PS50097"/>
    </source>
</evidence>
<name>A0A443QCB1_9ACAR</name>
<keyword evidence="4" id="KW-0833">Ubl conjugation pathway</keyword>
<evidence type="ECO:0000313" key="8">
    <source>
        <dbReference type="Proteomes" id="UP000285301"/>
    </source>
</evidence>
<gene>
    <name evidence="6" type="ORF">B4U79_07791</name>
    <name evidence="7" type="ORF">B4U79_12245</name>
</gene>
<evidence type="ECO:0000256" key="3">
    <source>
        <dbReference type="ARBA" id="ARBA00022490"/>
    </source>
</evidence>
<dbReference type="EMBL" id="NCKU01010848">
    <property type="protein sequence ID" value="RWS00648.1"/>
    <property type="molecule type" value="Genomic_DNA"/>
</dbReference>
<dbReference type="EMBL" id="NCKU01007497">
    <property type="protein sequence ID" value="RWS02595.1"/>
    <property type="molecule type" value="Genomic_DNA"/>
</dbReference>
<reference evidence="6" key="2">
    <citation type="submission" date="2018-11" db="EMBL/GenBank/DDBJ databases">
        <title>Trombidioid mite genomics.</title>
        <authorList>
            <person name="Dong X."/>
        </authorList>
    </citation>
    <scope>NUCLEOTIDE SEQUENCE</scope>
    <source>
        <strain evidence="6">UoL-WK</strain>
    </source>
</reference>
<dbReference type="PROSITE" id="PS50097">
    <property type="entry name" value="BTB"/>
    <property type="match status" value="1"/>
</dbReference>
<evidence type="ECO:0000313" key="7">
    <source>
        <dbReference type="EMBL" id="RWS02595.1"/>
    </source>
</evidence>
<comment type="caution">
    <text evidence="6">The sequence shown here is derived from an EMBL/GenBank/DDBJ whole genome shotgun (WGS) entry which is preliminary data.</text>
</comment>
<reference evidence="6 8" key="1">
    <citation type="journal article" date="2018" name="Gigascience">
        <title>Genomes of trombidid mites reveal novel predicted allergens and laterally-transferred genes associated with secondary metabolism.</title>
        <authorList>
            <person name="Dong X."/>
            <person name="Chaisiri K."/>
            <person name="Xia D."/>
            <person name="Armstrong S.D."/>
            <person name="Fang Y."/>
            <person name="Donnelly M.J."/>
            <person name="Kadowaki T."/>
            <person name="McGarry J.W."/>
            <person name="Darby A.C."/>
            <person name="Makepeace B.L."/>
        </authorList>
    </citation>
    <scope>NUCLEOTIDE SEQUENCE [LARGE SCALE GENOMIC DNA]</scope>
    <source>
        <strain evidence="6">UoL-WK</strain>
    </source>
</reference>
<evidence type="ECO:0000313" key="6">
    <source>
        <dbReference type="EMBL" id="RWS00648.1"/>
    </source>
</evidence>
<dbReference type="PANTHER" id="PTHR45774">
    <property type="entry name" value="BTB/POZ DOMAIN-CONTAINING"/>
    <property type="match status" value="1"/>
</dbReference>
<dbReference type="STRING" id="1965070.A0A443QCB1"/>
<accession>A0A443QCB1</accession>
<dbReference type="Proteomes" id="UP000285301">
    <property type="component" value="Unassembled WGS sequence"/>
</dbReference>
<dbReference type="SUPFAM" id="SSF54695">
    <property type="entry name" value="POZ domain"/>
    <property type="match status" value="1"/>
</dbReference>
<dbReference type="GO" id="GO:0022008">
    <property type="term" value="P:neurogenesis"/>
    <property type="evidence" value="ECO:0007669"/>
    <property type="project" value="TreeGrafter"/>
</dbReference>
<evidence type="ECO:0000256" key="4">
    <source>
        <dbReference type="ARBA" id="ARBA00022786"/>
    </source>
</evidence>
<comment type="pathway">
    <text evidence="2">Protein modification; protein ubiquitination.</text>
</comment>
<dbReference type="FunFam" id="1.25.40.420:FF:000008">
    <property type="entry name" value="BTB/POZ domain-containing protein POB1"/>
    <property type="match status" value="1"/>
</dbReference>
<dbReference type="Gene3D" id="2.60.120.820">
    <property type="entry name" value="PHR domain"/>
    <property type="match status" value="1"/>
</dbReference>
<keyword evidence="3" id="KW-0963">Cytoplasm</keyword>
<organism evidence="6 8">
    <name type="scientific">Dinothrombium tinctorium</name>
    <dbReference type="NCBI Taxonomy" id="1965070"/>
    <lineage>
        <taxon>Eukaryota</taxon>
        <taxon>Metazoa</taxon>
        <taxon>Ecdysozoa</taxon>
        <taxon>Arthropoda</taxon>
        <taxon>Chelicerata</taxon>
        <taxon>Arachnida</taxon>
        <taxon>Acari</taxon>
        <taxon>Acariformes</taxon>
        <taxon>Trombidiformes</taxon>
        <taxon>Prostigmata</taxon>
        <taxon>Anystina</taxon>
        <taxon>Parasitengona</taxon>
        <taxon>Trombidioidea</taxon>
        <taxon>Trombidiidae</taxon>
        <taxon>Dinothrombium</taxon>
    </lineage>
</organism>
<dbReference type="Gene3D" id="1.25.40.420">
    <property type="match status" value="1"/>
</dbReference>